<keyword evidence="1 2" id="KW-0732">Signal</keyword>
<evidence type="ECO:0000259" key="3">
    <source>
        <dbReference type="Pfam" id="PF18962"/>
    </source>
</evidence>
<proteinExistence type="predicted"/>
<evidence type="ECO:0000313" key="4">
    <source>
        <dbReference type="EMBL" id="SMP95853.1"/>
    </source>
</evidence>
<dbReference type="Pfam" id="PF18962">
    <property type="entry name" value="Por_Secre_tail"/>
    <property type="match status" value="1"/>
</dbReference>
<comment type="caution">
    <text evidence="4">The sequence shown here is derived from an EMBL/GenBank/DDBJ whole genome shotgun (WGS) entry which is preliminary data.</text>
</comment>
<name>A0ABY1R5F5_9FLAO</name>
<evidence type="ECO:0000313" key="5">
    <source>
        <dbReference type="Proteomes" id="UP001158050"/>
    </source>
</evidence>
<feature type="domain" description="Secretion system C-terminal sorting" evidence="3">
    <location>
        <begin position="171"/>
        <end position="221"/>
    </location>
</feature>
<dbReference type="Proteomes" id="UP001158050">
    <property type="component" value="Unassembled WGS sequence"/>
</dbReference>
<reference evidence="4 5" key="1">
    <citation type="submission" date="2017-05" db="EMBL/GenBank/DDBJ databases">
        <authorList>
            <person name="Varghese N."/>
            <person name="Submissions S."/>
        </authorList>
    </citation>
    <scope>NUCLEOTIDE SEQUENCE [LARGE SCALE GENOMIC DNA]</scope>
    <source>
        <strain evidence="4 5">DSM 18015</strain>
    </source>
</reference>
<keyword evidence="5" id="KW-1185">Reference proteome</keyword>
<feature type="chain" id="PRO_5045109602" evidence="2">
    <location>
        <begin position="22"/>
        <end position="227"/>
    </location>
</feature>
<feature type="signal peptide" evidence="2">
    <location>
        <begin position="1"/>
        <end position="21"/>
    </location>
</feature>
<dbReference type="RefSeq" id="WP_283417658.1">
    <property type="nucleotide sequence ID" value="NZ_FXUO01000008.1"/>
</dbReference>
<gene>
    <name evidence="4" type="ORF">SAMN05421679_10829</name>
</gene>
<sequence length="227" mass="24212">MKKIYSLMLAVLAGMTLSAQALLKIVKTSEGVYTMTYNDSANGWAFYDPFSQPIGVYLFINPGDTTPSGTFNDAWSNITTTLNWDGTNYSGTINLNTHNFNNTGGVLPPGTKVNELRFLFTEAPAGNGGHQTADKLGTSYGFTPSTISSLAVADVNGKTKSQVAAGKLFTSAKGNLDITVYDFGGKVIKNLKVNANGNPIDLNLSQKGMYLMTISGNAISEAVKFSY</sequence>
<organism evidence="4 5">
    <name type="scientific">Epilithonimonas pallida</name>
    <dbReference type="NCBI Taxonomy" id="373671"/>
    <lineage>
        <taxon>Bacteria</taxon>
        <taxon>Pseudomonadati</taxon>
        <taxon>Bacteroidota</taxon>
        <taxon>Flavobacteriia</taxon>
        <taxon>Flavobacteriales</taxon>
        <taxon>Weeksellaceae</taxon>
        <taxon>Chryseobacterium group</taxon>
        <taxon>Epilithonimonas</taxon>
    </lineage>
</organism>
<accession>A0ABY1R5F5</accession>
<dbReference type="EMBL" id="FXUO01000008">
    <property type="protein sequence ID" value="SMP95853.1"/>
    <property type="molecule type" value="Genomic_DNA"/>
</dbReference>
<evidence type="ECO:0000256" key="1">
    <source>
        <dbReference type="ARBA" id="ARBA00022729"/>
    </source>
</evidence>
<protein>
    <submittedName>
        <fullName evidence="4">Por secretion system C-terminal sorting domain-containing protein</fullName>
    </submittedName>
</protein>
<dbReference type="NCBIfam" id="TIGR04183">
    <property type="entry name" value="Por_Secre_tail"/>
    <property type="match status" value="1"/>
</dbReference>
<evidence type="ECO:0000256" key="2">
    <source>
        <dbReference type="SAM" id="SignalP"/>
    </source>
</evidence>
<dbReference type="InterPro" id="IPR026444">
    <property type="entry name" value="Secre_tail"/>
</dbReference>